<protein>
    <submittedName>
        <fullName evidence="1">Uncharacterized protein</fullName>
    </submittedName>
</protein>
<proteinExistence type="predicted"/>
<comment type="caution">
    <text evidence="1">The sequence shown here is derived from an EMBL/GenBank/DDBJ whole genome shotgun (WGS) entry which is preliminary data.</text>
</comment>
<dbReference type="InterPro" id="IPR025048">
    <property type="entry name" value="DUF3987"/>
</dbReference>
<organism evidence="1 2">
    <name type="scientific">Pocillopora meandrina</name>
    <dbReference type="NCBI Taxonomy" id="46732"/>
    <lineage>
        <taxon>Eukaryota</taxon>
        <taxon>Metazoa</taxon>
        <taxon>Cnidaria</taxon>
        <taxon>Anthozoa</taxon>
        <taxon>Hexacorallia</taxon>
        <taxon>Scleractinia</taxon>
        <taxon>Astrocoeniina</taxon>
        <taxon>Pocilloporidae</taxon>
        <taxon>Pocillopora</taxon>
    </lineage>
</organism>
<dbReference type="EMBL" id="CALNXJ010000125">
    <property type="protein sequence ID" value="CAH3165896.1"/>
    <property type="molecule type" value="Genomic_DNA"/>
</dbReference>
<accession>A0AAU9Y204</accession>
<evidence type="ECO:0000313" key="1">
    <source>
        <dbReference type="EMBL" id="CAH3165896.1"/>
    </source>
</evidence>
<dbReference type="Proteomes" id="UP001159428">
    <property type="component" value="Unassembled WGS sequence"/>
</dbReference>
<evidence type="ECO:0000313" key="2">
    <source>
        <dbReference type="Proteomes" id="UP001159428"/>
    </source>
</evidence>
<keyword evidence="2" id="KW-1185">Reference proteome</keyword>
<dbReference type="AlphaFoldDB" id="A0AAU9Y204"/>
<gene>
    <name evidence="1" type="ORF">PMEA_00004414</name>
</gene>
<name>A0AAU9Y204_9CNID</name>
<dbReference type="Pfam" id="PF13148">
    <property type="entry name" value="DUF3987"/>
    <property type="match status" value="1"/>
</dbReference>
<sequence length="447" mass="49439">MDTQSNVTSTAELESQLDQIILSIEEVVPQRLRQWLTAFACSNGTTSEMLLCSALVSTSSLLGQTTLKLFVHFIAASTVPILCVDEAYSLLQRLTYQGKSTSQTSLSMERLCKCYDGDFWYVLKGTKGKRVGVTSAKLALLAFTTPQQFLESVWPKIVASKNGLAERLLFFYQRRSEDLDLEAMAENSDSLDEFSVKSLGDVFEKIYVEHNTTPALKYMLTATAKEVFFKFSKPNEDDSQGAVASPSISSGSKKYKNTLRVALNMHVLYHRLTKALALESGTTPTTITAETMQMAITFMDTLETMKGISELSCHLQKSSVGLKVGVLGEDIQKRILSLPGPFVCVRRVVRSYSSTRRPSSKAAQEAMAALQEARIGSIIKINKLVVFCKKLPTVVSPHAIAACGLTPEEYHQAFLKKDNKITVDMHETVINAHPQKDEILAFLEATE</sequence>
<reference evidence="1 2" key="1">
    <citation type="submission" date="2022-05" db="EMBL/GenBank/DDBJ databases">
        <authorList>
            <consortium name="Genoscope - CEA"/>
            <person name="William W."/>
        </authorList>
    </citation>
    <scope>NUCLEOTIDE SEQUENCE [LARGE SCALE GENOMIC DNA]</scope>
</reference>